<dbReference type="EMBL" id="JAIZAY010000006">
    <property type="protein sequence ID" value="KAJ8040237.1"/>
    <property type="molecule type" value="Genomic_DNA"/>
</dbReference>
<proteinExistence type="predicted"/>
<dbReference type="AlphaFoldDB" id="A0A9Q1C8D0"/>
<comment type="caution">
    <text evidence="1">The sequence shown here is derived from an EMBL/GenBank/DDBJ whole genome shotgun (WGS) entry which is preliminary data.</text>
</comment>
<dbReference type="Proteomes" id="UP001152320">
    <property type="component" value="Chromosome 6"/>
</dbReference>
<sequence length="77" mass="8435">MSNVRGVRGKFGSYFSGKSFQPPKSTWVPTPMGTIATLRLFSPLDTILQLVHYNVADKGRSSTFLAGCSTGTRFTLF</sequence>
<evidence type="ECO:0000313" key="2">
    <source>
        <dbReference type="Proteomes" id="UP001152320"/>
    </source>
</evidence>
<organism evidence="1 2">
    <name type="scientific">Holothuria leucospilota</name>
    <name type="common">Black long sea cucumber</name>
    <name type="synonym">Mertensiothuria leucospilota</name>
    <dbReference type="NCBI Taxonomy" id="206669"/>
    <lineage>
        <taxon>Eukaryota</taxon>
        <taxon>Metazoa</taxon>
        <taxon>Echinodermata</taxon>
        <taxon>Eleutherozoa</taxon>
        <taxon>Echinozoa</taxon>
        <taxon>Holothuroidea</taxon>
        <taxon>Aspidochirotacea</taxon>
        <taxon>Aspidochirotida</taxon>
        <taxon>Holothuriidae</taxon>
        <taxon>Holothuria</taxon>
    </lineage>
</organism>
<reference evidence="1" key="1">
    <citation type="submission" date="2021-10" db="EMBL/GenBank/DDBJ databases">
        <title>Tropical sea cucumber genome reveals ecological adaptation and Cuvierian tubules defense mechanism.</title>
        <authorList>
            <person name="Chen T."/>
        </authorList>
    </citation>
    <scope>NUCLEOTIDE SEQUENCE</scope>
    <source>
        <strain evidence="1">Nanhai2018</strain>
        <tissue evidence="1">Muscle</tissue>
    </source>
</reference>
<gene>
    <name evidence="1" type="ORF">HOLleu_14470</name>
</gene>
<protein>
    <submittedName>
        <fullName evidence="1">Uncharacterized protein</fullName>
    </submittedName>
</protein>
<accession>A0A9Q1C8D0</accession>
<evidence type="ECO:0000313" key="1">
    <source>
        <dbReference type="EMBL" id="KAJ8040237.1"/>
    </source>
</evidence>
<keyword evidence="2" id="KW-1185">Reference proteome</keyword>
<name>A0A9Q1C8D0_HOLLE</name>